<feature type="transmembrane region" description="Helical" evidence="1">
    <location>
        <begin position="50"/>
        <end position="69"/>
    </location>
</feature>
<evidence type="ECO:0000313" key="2">
    <source>
        <dbReference type="EMBL" id="HGZ60434.1"/>
    </source>
</evidence>
<name>A0A7J3SLI2_9CREN</name>
<organism evidence="2">
    <name type="scientific">Fervidicoccus fontis</name>
    <dbReference type="NCBI Taxonomy" id="683846"/>
    <lineage>
        <taxon>Archaea</taxon>
        <taxon>Thermoproteota</taxon>
        <taxon>Thermoprotei</taxon>
        <taxon>Fervidicoccales</taxon>
        <taxon>Fervidicoccaceae</taxon>
        <taxon>Fervidicoccus</taxon>
    </lineage>
</organism>
<accession>A0A7J3SLI2</accession>
<dbReference type="AlphaFoldDB" id="A0A7J3SLI2"/>
<evidence type="ECO:0000256" key="1">
    <source>
        <dbReference type="SAM" id="Phobius"/>
    </source>
</evidence>
<keyword evidence="1" id="KW-0472">Membrane</keyword>
<reference evidence="2" key="1">
    <citation type="journal article" date="2020" name="mSystems">
        <title>Genome- and Community-Level Interaction Insights into Carbon Utilization and Element Cycling Functions of Hydrothermarchaeota in Hydrothermal Sediment.</title>
        <authorList>
            <person name="Zhou Z."/>
            <person name="Liu Y."/>
            <person name="Xu W."/>
            <person name="Pan J."/>
            <person name="Luo Z.H."/>
            <person name="Li M."/>
        </authorList>
    </citation>
    <scope>NUCLEOTIDE SEQUENCE [LARGE SCALE GENOMIC DNA]</scope>
    <source>
        <strain evidence="2">SpSt-885</strain>
    </source>
</reference>
<proteinExistence type="predicted"/>
<comment type="caution">
    <text evidence="2">The sequence shown here is derived from an EMBL/GenBank/DDBJ whole genome shotgun (WGS) entry which is preliminary data.</text>
</comment>
<keyword evidence="1" id="KW-0812">Transmembrane</keyword>
<feature type="transmembrane region" description="Helical" evidence="1">
    <location>
        <begin position="12"/>
        <end position="44"/>
    </location>
</feature>
<keyword evidence="1" id="KW-1133">Transmembrane helix</keyword>
<gene>
    <name evidence="2" type="ORF">ENW83_04425</name>
</gene>
<dbReference type="EMBL" id="DTLS01000127">
    <property type="protein sequence ID" value="HGZ60434.1"/>
    <property type="molecule type" value="Genomic_DNA"/>
</dbReference>
<sequence>MSCRASPRKLFRALMVGSVVSFLGFFGLLLTFLLIRFVFLLLYYSYLPIVILRFGISGTLILLWLYLWWKGTVLLRNLLLSRDRAYA</sequence>
<protein>
    <submittedName>
        <fullName evidence="2">Uncharacterized protein</fullName>
    </submittedName>
</protein>